<proteinExistence type="predicted"/>
<evidence type="ECO:0000313" key="2">
    <source>
        <dbReference type="Proteomes" id="UP000654918"/>
    </source>
</evidence>
<dbReference type="Proteomes" id="UP000654918">
    <property type="component" value="Unassembled WGS sequence"/>
</dbReference>
<gene>
    <name evidence="1" type="ORF">CPLU01_12303</name>
</gene>
<sequence length="167" mass="18498">MFRQTTRSRLARQRSPAACVCEAPREETVTWNLRAVGRSRQSFTGLPGLDRASQALSPSLLIDSHPVRQRHTGNRQTPIFRISRVCFGQHPIDSPINQPDAHGLTAVGVGNRQWSMQPQQAQRQDEKGGGWPAAGERCLSWKLERSCFSATLRVADRCRAPLVSGVG</sequence>
<name>A0A8H6K040_9PEZI</name>
<protein>
    <submittedName>
        <fullName evidence="1">Uncharacterized protein</fullName>
    </submittedName>
</protein>
<reference evidence="1" key="1">
    <citation type="journal article" date="2020" name="Phytopathology">
        <title>Genome Sequence Resources of Colletotrichum truncatum, C. plurivorum, C. musicola, and C. sojae: Four Species Pathogenic to Soybean (Glycine max).</title>
        <authorList>
            <person name="Rogerio F."/>
            <person name="Boufleur T.R."/>
            <person name="Ciampi-Guillardi M."/>
            <person name="Sukno S.A."/>
            <person name="Thon M.R."/>
            <person name="Massola Junior N.S."/>
            <person name="Baroncelli R."/>
        </authorList>
    </citation>
    <scope>NUCLEOTIDE SEQUENCE</scope>
    <source>
        <strain evidence="1">LFN00145</strain>
    </source>
</reference>
<accession>A0A8H6K040</accession>
<comment type="caution">
    <text evidence="1">The sequence shown here is derived from an EMBL/GenBank/DDBJ whole genome shotgun (WGS) entry which is preliminary data.</text>
</comment>
<keyword evidence="2" id="KW-1185">Reference proteome</keyword>
<evidence type="ECO:0000313" key="1">
    <source>
        <dbReference type="EMBL" id="KAF6821970.1"/>
    </source>
</evidence>
<organism evidence="1 2">
    <name type="scientific">Colletotrichum plurivorum</name>
    <dbReference type="NCBI Taxonomy" id="2175906"/>
    <lineage>
        <taxon>Eukaryota</taxon>
        <taxon>Fungi</taxon>
        <taxon>Dikarya</taxon>
        <taxon>Ascomycota</taxon>
        <taxon>Pezizomycotina</taxon>
        <taxon>Sordariomycetes</taxon>
        <taxon>Hypocreomycetidae</taxon>
        <taxon>Glomerellales</taxon>
        <taxon>Glomerellaceae</taxon>
        <taxon>Colletotrichum</taxon>
        <taxon>Colletotrichum orchidearum species complex</taxon>
    </lineage>
</organism>
<dbReference type="AlphaFoldDB" id="A0A8H6K040"/>
<dbReference type="EMBL" id="WIGO01000250">
    <property type="protein sequence ID" value="KAF6821970.1"/>
    <property type="molecule type" value="Genomic_DNA"/>
</dbReference>